<dbReference type="SUPFAM" id="SSF53850">
    <property type="entry name" value="Periplasmic binding protein-like II"/>
    <property type="match status" value="1"/>
</dbReference>
<evidence type="ECO:0000256" key="4">
    <source>
        <dbReference type="ARBA" id="ARBA00023163"/>
    </source>
</evidence>
<dbReference type="InterPro" id="IPR005119">
    <property type="entry name" value="LysR_subst-bd"/>
</dbReference>
<proteinExistence type="inferred from homology"/>
<organism evidence="6 7">
    <name type="scientific">Candidatus Allocopromorpha excrementipullorum</name>
    <dbReference type="NCBI Taxonomy" id="2840743"/>
    <lineage>
        <taxon>Bacteria</taxon>
        <taxon>Bacillati</taxon>
        <taxon>Bacillota</taxon>
        <taxon>Clostridia</taxon>
        <taxon>Eubacteriales</taxon>
        <taxon>Eubacteriaceae</taxon>
        <taxon>Eubacteriaceae incertae sedis</taxon>
        <taxon>Candidatus Allocopromorpha</taxon>
    </lineage>
</organism>
<comment type="caution">
    <text evidence="6">The sequence shown here is derived from an EMBL/GenBank/DDBJ whole genome shotgun (WGS) entry which is preliminary data.</text>
</comment>
<evidence type="ECO:0000313" key="7">
    <source>
        <dbReference type="Proteomes" id="UP000824130"/>
    </source>
</evidence>
<accession>A0A9D1N7W5</accession>
<dbReference type="PROSITE" id="PS50931">
    <property type="entry name" value="HTH_LYSR"/>
    <property type="match status" value="1"/>
</dbReference>
<dbReference type="Pfam" id="PF03466">
    <property type="entry name" value="LysR_substrate"/>
    <property type="match status" value="1"/>
</dbReference>
<evidence type="ECO:0000256" key="2">
    <source>
        <dbReference type="ARBA" id="ARBA00023015"/>
    </source>
</evidence>
<gene>
    <name evidence="6" type="ORF">IAD25_06025</name>
</gene>
<reference evidence="6" key="2">
    <citation type="journal article" date="2021" name="PeerJ">
        <title>Extensive microbial diversity within the chicken gut microbiome revealed by metagenomics and culture.</title>
        <authorList>
            <person name="Gilroy R."/>
            <person name="Ravi A."/>
            <person name="Getino M."/>
            <person name="Pursley I."/>
            <person name="Horton D.L."/>
            <person name="Alikhan N.F."/>
            <person name="Baker D."/>
            <person name="Gharbi K."/>
            <person name="Hall N."/>
            <person name="Watson M."/>
            <person name="Adriaenssens E.M."/>
            <person name="Foster-Nyarko E."/>
            <person name="Jarju S."/>
            <person name="Secka A."/>
            <person name="Antonio M."/>
            <person name="Oren A."/>
            <person name="Chaudhuri R.R."/>
            <person name="La Ragione R."/>
            <person name="Hildebrand F."/>
            <person name="Pallen M.J."/>
        </authorList>
    </citation>
    <scope>NUCLEOTIDE SEQUENCE</scope>
    <source>
        <strain evidence="6">ChiSjej4B22-8349</strain>
    </source>
</reference>
<feature type="domain" description="HTH lysR-type" evidence="5">
    <location>
        <begin position="2"/>
        <end position="59"/>
    </location>
</feature>
<reference evidence="6" key="1">
    <citation type="submission" date="2020-10" db="EMBL/GenBank/DDBJ databases">
        <authorList>
            <person name="Gilroy R."/>
        </authorList>
    </citation>
    <scope>NUCLEOTIDE SEQUENCE</scope>
    <source>
        <strain evidence="6">ChiSjej4B22-8349</strain>
    </source>
</reference>
<dbReference type="GO" id="GO:0003677">
    <property type="term" value="F:DNA binding"/>
    <property type="evidence" value="ECO:0007669"/>
    <property type="project" value="UniProtKB-KW"/>
</dbReference>
<dbReference type="Pfam" id="PF00126">
    <property type="entry name" value="HTH_1"/>
    <property type="match status" value="1"/>
</dbReference>
<sequence length="293" mass="33567">MIETYLLEQLAVFAKCGTLSAAAQELHISQPALSKSMQKLEQQLGITIFERSKNRISLNETGKLAAEQAENMLASQREMIERIKAFDRARHTICLGSCAPVPVSDIVPLLSGLYKGMTISAELKDSDEVLLEGLGRGMYQMVVLHQEPEEEQELFVFPYRQEHLALLVPMQHPLAACKELRLRDLRNQNLLIHTQIGFWGKLSREKLPTCHFLYMDEWDAYQQLSEAGSFPTFTTEAFADSWSRSDKKVVPIVDDEVNVTYYFACSANDRHRFQPLIRQLQEKFSVTKDYDQF</sequence>
<dbReference type="SUPFAM" id="SSF46785">
    <property type="entry name" value="Winged helix' DNA-binding domain"/>
    <property type="match status" value="1"/>
</dbReference>
<dbReference type="Proteomes" id="UP000824130">
    <property type="component" value="Unassembled WGS sequence"/>
</dbReference>
<dbReference type="AlphaFoldDB" id="A0A9D1N7W5"/>
<name>A0A9D1N7W5_9FIRM</name>
<dbReference type="Gene3D" id="3.40.190.290">
    <property type="match status" value="1"/>
</dbReference>
<dbReference type="PANTHER" id="PTHR30346">
    <property type="entry name" value="TRANSCRIPTIONAL DUAL REGULATOR HCAR-RELATED"/>
    <property type="match status" value="1"/>
</dbReference>
<dbReference type="PANTHER" id="PTHR30346:SF28">
    <property type="entry name" value="HTH-TYPE TRANSCRIPTIONAL REGULATOR CYNR"/>
    <property type="match status" value="1"/>
</dbReference>
<dbReference type="InterPro" id="IPR036390">
    <property type="entry name" value="WH_DNA-bd_sf"/>
</dbReference>
<evidence type="ECO:0000259" key="5">
    <source>
        <dbReference type="PROSITE" id="PS50931"/>
    </source>
</evidence>
<dbReference type="EMBL" id="DVOB01000130">
    <property type="protein sequence ID" value="HIU96256.1"/>
    <property type="molecule type" value="Genomic_DNA"/>
</dbReference>
<evidence type="ECO:0000313" key="6">
    <source>
        <dbReference type="EMBL" id="HIU96256.1"/>
    </source>
</evidence>
<comment type="similarity">
    <text evidence="1">Belongs to the LysR transcriptional regulatory family.</text>
</comment>
<keyword evidence="3" id="KW-0238">DNA-binding</keyword>
<protein>
    <submittedName>
        <fullName evidence="6">LysR family transcriptional regulator</fullName>
    </submittedName>
</protein>
<evidence type="ECO:0000256" key="3">
    <source>
        <dbReference type="ARBA" id="ARBA00023125"/>
    </source>
</evidence>
<dbReference type="InterPro" id="IPR000847">
    <property type="entry name" value="LysR_HTH_N"/>
</dbReference>
<dbReference type="Gene3D" id="1.10.10.10">
    <property type="entry name" value="Winged helix-like DNA-binding domain superfamily/Winged helix DNA-binding domain"/>
    <property type="match status" value="1"/>
</dbReference>
<keyword evidence="4" id="KW-0804">Transcription</keyword>
<evidence type="ECO:0000256" key="1">
    <source>
        <dbReference type="ARBA" id="ARBA00009437"/>
    </source>
</evidence>
<dbReference type="PRINTS" id="PR00039">
    <property type="entry name" value="HTHLYSR"/>
</dbReference>
<dbReference type="GO" id="GO:0032993">
    <property type="term" value="C:protein-DNA complex"/>
    <property type="evidence" value="ECO:0007669"/>
    <property type="project" value="TreeGrafter"/>
</dbReference>
<dbReference type="CDD" id="cd05466">
    <property type="entry name" value="PBP2_LTTR_substrate"/>
    <property type="match status" value="1"/>
</dbReference>
<dbReference type="GO" id="GO:0003700">
    <property type="term" value="F:DNA-binding transcription factor activity"/>
    <property type="evidence" value="ECO:0007669"/>
    <property type="project" value="InterPro"/>
</dbReference>
<keyword evidence="2" id="KW-0805">Transcription regulation</keyword>
<dbReference type="InterPro" id="IPR036388">
    <property type="entry name" value="WH-like_DNA-bd_sf"/>
</dbReference>